<protein>
    <recommendedName>
        <fullName evidence="5">Chromo domain-containing protein</fullName>
    </recommendedName>
</protein>
<feature type="region of interest" description="Disordered" evidence="2">
    <location>
        <begin position="1"/>
        <end position="44"/>
    </location>
</feature>
<proteinExistence type="predicted"/>
<evidence type="ECO:0008006" key="5">
    <source>
        <dbReference type="Google" id="ProtNLM"/>
    </source>
</evidence>
<dbReference type="AlphaFoldDB" id="A0A5N6JXM1"/>
<evidence type="ECO:0000313" key="4">
    <source>
        <dbReference type="Proteomes" id="UP000326757"/>
    </source>
</evidence>
<evidence type="ECO:0000256" key="2">
    <source>
        <dbReference type="SAM" id="MobiDB-lite"/>
    </source>
</evidence>
<accession>A0A5N6JXM1</accession>
<gene>
    <name evidence="3" type="ORF">EYC80_009308</name>
</gene>
<dbReference type="EMBL" id="VIGI01000011">
    <property type="protein sequence ID" value="KAB8293827.1"/>
    <property type="molecule type" value="Genomic_DNA"/>
</dbReference>
<comment type="subunit">
    <text evidence="1">Component of the NuA4 histone acetyltransferase complex.</text>
</comment>
<feature type="compositionally biased region" description="Basic and acidic residues" evidence="2">
    <location>
        <begin position="24"/>
        <end position="38"/>
    </location>
</feature>
<name>A0A5N6JXM1_MONLA</name>
<evidence type="ECO:0000313" key="3">
    <source>
        <dbReference type="EMBL" id="KAB8293827.1"/>
    </source>
</evidence>
<dbReference type="Proteomes" id="UP000326757">
    <property type="component" value="Unassembled WGS sequence"/>
</dbReference>
<dbReference type="OrthoDB" id="3506412at2759"/>
<dbReference type="InterPro" id="IPR016197">
    <property type="entry name" value="Chromo-like_dom_sf"/>
</dbReference>
<organism evidence="3 4">
    <name type="scientific">Monilinia laxa</name>
    <name type="common">Brown rot fungus</name>
    <name type="synonym">Sclerotinia laxa</name>
    <dbReference type="NCBI Taxonomy" id="61186"/>
    <lineage>
        <taxon>Eukaryota</taxon>
        <taxon>Fungi</taxon>
        <taxon>Dikarya</taxon>
        <taxon>Ascomycota</taxon>
        <taxon>Pezizomycotina</taxon>
        <taxon>Leotiomycetes</taxon>
        <taxon>Helotiales</taxon>
        <taxon>Sclerotiniaceae</taxon>
        <taxon>Monilinia</taxon>
    </lineage>
</organism>
<dbReference type="CDD" id="cd00024">
    <property type="entry name" value="CD_CSD"/>
    <property type="match status" value="1"/>
</dbReference>
<dbReference type="SUPFAM" id="SSF54160">
    <property type="entry name" value="Chromo domain-like"/>
    <property type="match status" value="1"/>
</dbReference>
<comment type="caution">
    <text evidence="3">The sequence shown here is derived from an EMBL/GenBank/DDBJ whole genome shotgun (WGS) entry which is preliminary data.</text>
</comment>
<sequence>MARRKRAGKMDKARGPSKNAPGKAPDKTPDTPKANKETEDGEREVESILAIKKMWKNLWVRAAWVGCGEDSVWYPISDFKTSPRLLIDFSGENPKTPGPPTQLVAWLEA</sequence>
<keyword evidence="4" id="KW-1185">Reference proteome</keyword>
<evidence type="ECO:0000256" key="1">
    <source>
        <dbReference type="ARBA" id="ARBA00011353"/>
    </source>
</evidence>
<dbReference type="Gene3D" id="2.40.50.40">
    <property type="match status" value="1"/>
</dbReference>
<reference evidence="3 4" key="1">
    <citation type="submission" date="2019-06" db="EMBL/GenBank/DDBJ databases">
        <title>Genome Sequence of the Brown Rot Fungal Pathogen Monilinia laxa.</title>
        <authorList>
            <person name="De Miccolis Angelini R.M."/>
            <person name="Landi L."/>
            <person name="Abate D."/>
            <person name="Pollastro S."/>
            <person name="Romanazzi G."/>
            <person name="Faretra F."/>
        </authorList>
    </citation>
    <scope>NUCLEOTIDE SEQUENCE [LARGE SCALE GENOMIC DNA]</scope>
    <source>
        <strain evidence="3 4">Mlax316</strain>
    </source>
</reference>